<accession>A0A6B3NEC8</accession>
<feature type="domain" description="Carbohydrate-binding/sugar hydrolysis" evidence="4">
    <location>
        <begin position="82"/>
        <end position="220"/>
    </location>
</feature>
<organism evidence="5">
    <name type="scientific">Symploca sp. SIO1C4</name>
    <dbReference type="NCBI Taxonomy" id="2607765"/>
    <lineage>
        <taxon>Bacteria</taxon>
        <taxon>Bacillati</taxon>
        <taxon>Cyanobacteriota</taxon>
        <taxon>Cyanophyceae</taxon>
        <taxon>Coleofasciculales</taxon>
        <taxon>Coleofasciculaceae</taxon>
        <taxon>Symploca</taxon>
    </lineage>
</organism>
<dbReference type="InterPro" id="IPR051550">
    <property type="entry name" value="SCF-Subunits/Alg-Epimerases"/>
</dbReference>
<comment type="pathway">
    <text evidence="1">Protein modification; protein ubiquitination.</text>
</comment>
<dbReference type="InterPro" id="IPR011050">
    <property type="entry name" value="Pectin_lyase_fold/virulence"/>
</dbReference>
<sequence>MAQLPIAQNPSTVQINSEIEVLFVNPVTGDDANGNGKERSPFKTITQALRLAKDNTVILLAVGVYSSESGENFPLQMKPGVTIQGNPRTRGQNIIIRGGASYEGESAVSPNITILGANQAGLTGVTITNPNQQGYGLSIESSSPVILDNTFTGNANGGIYIQGHSAPTIRSNYFFDNGGNGIVVDGTLQPEVQENVFENRGSGVSVAYNLIPQLFGNPLTSNSNEEVMEVVSPPASPKNFSENLEAEESQTSNRFIPDSENLAEPENNAAFNNGKVELNNQHSESNIVEFGSQLHLKPEGSANLAETENYHPQESNLEIDYQLPSEGEQPSTLLETQLESNPENLTYTVASLAEKETSTHSVSATSFPIPSMLSSPTNIQQQNRQVTDSVPVLNSNNPSINTSNSVTSTPQVQRYRVLVKANSQSQRKLVISLIPDAFSTSINGQLIMQAGIFSTRDRANKIWQLLANNGLTATIEVLE</sequence>
<gene>
    <name evidence="5" type="ORF">F6J89_07705</name>
</gene>
<dbReference type="AlphaFoldDB" id="A0A6B3NEC8"/>
<dbReference type="NCBIfam" id="TIGR03804">
    <property type="entry name" value="para_beta_helix"/>
    <property type="match status" value="1"/>
</dbReference>
<proteinExistence type="predicted"/>
<protein>
    <submittedName>
        <fullName evidence="5">DUF1565 domain-containing protein</fullName>
    </submittedName>
</protein>
<dbReference type="SUPFAM" id="SSF51126">
    <property type="entry name" value="Pectin lyase-like"/>
    <property type="match status" value="1"/>
</dbReference>
<keyword evidence="3" id="KW-0833">Ubl conjugation pathway</keyword>
<dbReference type="PANTHER" id="PTHR22990">
    <property type="entry name" value="F-BOX ONLY PROTEIN"/>
    <property type="match status" value="1"/>
</dbReference>
<dbReference type="InterPro" id="IPR006626">
    <property type="entry name" value="PbH1"/>
</dbReference>
<evidence type="ECO:0000259" key="4">
    <source>
        <dbReference type="SMART" id="SM00722"/>
    </source>
</evidence>
<dbReference type="InterPro" id="IPR012334">
    <property type="entry name" value="Pectin_lyas_fold"/>
</dbReference>
<dbReference type="EMBL" id="JAAHFQ010000107">
    <property type="protein sequence ID" value="NER27508.1"/>
    <property type="molecule type" value="Genomic_DNA"/>
</dbReference>
<dbReference type="Gene3D" id="2.160.20.10">
    <property type="entry name" value="Single-stranded right-handed beta-helix, Pectin lyase-like"/>
    <property type="match status" value="1"/>
</dbReference>
<comment type="caution">
    <text evidence="5">The sequence shown here is derived from an EMBL/GenBank/DDBJ whole genome shotgun (WGS) entry which is preliminary data.</text>
</comment>
<reference evidence="5" key="1">
    <citation type="submission" date="2019-11" db="EMBL/GenBank/DDBJ databases">
        <title>Genomic insights into an expanded diversity of filamentous marine cyanobacteria reveals the extraordinary biosynthetic potential of Moorea and Okeania.</title>
        <authorList>
            <person name="Ferreira Leao T."/>
            <person name="Wang M."/>
            <person name="Moss N."/>
            <person name="Da Silva R."/>
            <person name="Sanders J."/>
            <person name="Nurk S."/>
            <person name="Gurevich A."/>
            <person name="Humphrey G."/>
            <person name="Reher R."/>
            <person name="Zhu Q."/>
            <person name="Belda-Ferre P."/>
            <person name="Glukhov E."/>
            <person name="Rex R."/>
            <person name="Dorrestein P.C."/>
            <person name="Knight R."/>
            <person name="Pevzner P."/>
            <person name="Gerwick W.H."/>
            <person name="Gerwick L."/>
        </authorList>
    </citation>
    <scope>NUCLEOTIDE SEQUENCE</scope>
    <source>
        <strain evidence="5">SIO1C4</strain>
    </source>
</reference>
<dbReference type="PANTHER" id="PTHR22990:SF15">
    <property type="entry name" value="F-BOX ONLY PROTEIN 10"/>
    <property type="match status" value="1"/>
</dbReference>
<evidence type="ECO:0000256" key="3">
    <source>
        <dbReference type="ARBA" id="ARBA00022786"/>
    </source>
</evidence>
<dbReference type="Pfam" id="PF07602">
    <property type="entry name" value="DUF1565"/>
    <property type="match status" value="1"/>
</dbReference>
<dbReference type="SMART" id="SM00722">
    <property type="entry name" value="CASH"/>
    <property type="match status" value="1"/>
</dbReference>
<evidence type="ECO:0000313" key="5">
    <source>
        <dbReference type="EMBL" id="NER27508.1"/>
    </source>
</evidence>
<evidence type="ECO:0000256" key="2">
    <source>
        <dbReference type="ARBA" id="ARBA00022737"/>
    </source>
</evidence>
<name>A0A6B3NEC8_9CYAN</name>
<dbReference type="InterPro" id="IPR011459">
    <property type="entry name" value="DUF1565"/>
</dbReference>
<dbReference type="SMART" id="SM00710">
    <property type="entry name" value="PbH1"/>
    <property type="match status" value="3"/>
</dbReference>
<keyword evidence="2" id="KW-0677">Repeat</keyword>
<evidence type="ECO:0000256" key="1">
    <source>
        <dbReference type="ARBA" id="ARBA00004906"/>
    </source>
</evidence>
<dbReference type="InterPro" id="IPR006633">
    <property type="entry name" value="Carb-bd_sugar_hydrolysis-dom"/>
</dbReference>
<dbReference type="InterPro" id="IPR022441">
    <property type="entry name" value="Para_beta_helix_rpt-2"/>
</dbReference>